<feature type="transmembrane region" description="Helical" evidence="2">
    <location>
        <begin position="342"/>
        <end position="362"/>
    </location>
</feature>
<protein>
    <submittedName>
        <fullName evidence="4">HDIG domain-containing protein</fullName>
    </submittedName>
</protein>
<dbReference type="InterPro" id="IPR011624">
    <property type="entry name" value="Metal-dep_PHydrolase_7TM_extra"/>
</dbReference>
<feature type="transmembrane region" description="Helical" evidence="2">
    <location>
        <begin position="443"/>
        <end position="462"/>
    </location>
</feature>
<evidence type="ECO:0000313" key="5">
    <source>
        <dbReference type="Proteomes" id="UP000886752"/>
    </source>
</evidence>
<dbReference type="Pfam" id="PF01966">
    <property type="entry name" value="HD"/>
    <property type="match status" value="1"/>
</dbReference>
<dbReference type="SUPFAM" id="SSF109604">
    <property type="entry name" value="HD-domain/PDEase-like"/>
    <property type="match status" value="1"/>
</dbReference>
<feature type="compositionally biased region" description="Low complexity" evidence="1">
    <location>
        <begin position="790"/>
        <end position="807"/>
    </location>
</feature>
<dbReference type="SMART" id="SM00471">
    <property type="entry name" value="HDc"/>
    <property type="match status" value="1"/>
</dbReference>
<dbReference type="AlphaFoldDB" id="A0A9D1TRH8"/>
<evidence type="ECO:0000313" key="4">
    <source>
        <dbReference type="EMBL" id="HIW01506.1"/>
    </source>
</evidence>
<accession>A0A9D1TRH8</accession>
<dbReference type="Gene3D" id="1.10.3210.10">
    <property type="entry name" value="Hypothetical protein af1432"/>
    <property type="match status" value="1"/>
</dbReference>
<feature type="compositionally biased region" description="Low complexity" evidence="1">
    <location>
        <begin position="829"/>
        <end position="876"/>
    </location>
</feature>
<name>A0A9D1TRH8_9BACT</name>
<feature type="transmembrane region" description="Helical" evidence="2">
    <location>
        <begin position="310"/>
        <end position="330"/>
    </location>
</feature>
<dbReference type="InterPro" id="IPR003607">
    <property type="entry name" value="HD/PDEase_dom"/>
</dbReference>
<feature type="region of interest" description="Disordered" evidence="1">
    <location>
        <begin position="735"/>
        <end position="807"/>
    </location>
</feature>
<proteinExistence type="predicted"/>
<gene>
    <name evidence="4" type="ORF">H9894_10040</name>
</gene>
<feature type="domain" description="HD/PDEase" evidence="3">
    <location>
        <begin position="525"/>
        <end position="680"/>
    </location>
</feature>
<evidence type="ECO:0000259" key="3">
    <source>
        <dbReference type="SMART" id="SM00471"/>
    </source>
</evidence>
<evidence type="ECO:0000256" key="1">
    <source>
        <dbReference type="SAM" id="MobiDB-lite"/>
    </source>
</evidence>
<feature type="transmembrane region" description="Helical" evidence="2">
    <location>
        <begin position="401"/>
        <end position="423"/>
    </location>
</feature>
<keyword evidence="2" id="KW-1133">Transmembrane helix</keyword>
<reference evidence="4" key="2">
    <citation type="submission" date="2021-04" db="EMBL/GenBank/DDBJ databases">
        <authorList>
            <person name="Gilroy R."/>
        </authorList>
    </citation>
    <scope>NUCLEOTIDE SEQUENCE</scope>
    <source>
        <strain evidence="4">ChiHecec2B26-446</strain>
    </source>
</reference>
<dbReference type="PANTHER" id="PTHR36442">
    <property type="entry name" value="CYCLIC-DI-AMP PHOSPHODIESTERASE PGPH"/>
    <property type="match status" value="1"/>
</dbReference>
<keyword evidence="2" id="KW-0812">Transmembrane</keyword>
<organism evidence="4 5">
    <name type="scientific">Candidatus Desulfovibrio intestinipullorum</name>
    <dbReference type="NCBI Taxonomy" id="2838536"/>
    <lineage>
        <taxon>Bacteria</taxon>
        <taxon>Pseudomonadati</taxon>
        <taxon>Thermodesulfobacteriota</taxon>
        <taxon>Desulfovibrionia</taxon>
        <taxon>Desulfovibrionales</taxon>
        <taxon>Desulfovibrionaceae</taxon>
        <taxon>Desulfovibrio</taxon>
    </lineage>
</organism>
<keyword evidence="2" id="KW-0472">Membrane</keyword>
<dbReference type="PANTHER" id="PTHR36442:SF1">
    <property type="entry name" value="CYCLIC-DI-AMP PHOSPHODIESTERASE PGPH"/>
    <property type="match status" value="1"/>
</dbReference>
<dbReference type="EMBL" id="DXHV01000083">
    <property type="protein sequence ID" value="HIW01506.1"/>
    <property type="molecule type" value="Genomic_DNA"/>
</dbReference>
<reference evidence="4" key="1">
    <citation type="journal article" date="2021" name="PeerJ">
        <title>Extensive microbial diversity within the chicken gut microbiome revealed by metagenomics and culture.</title>
        <authorList>
            <person name="Gilroy R."/>
            <person name="Ravi A."/>
            <person name="Getino M."/>
            <person name="Pursley I."/>
            <person name="Horton D.L."/>
            <person name="Alikhan N.F."/>
            <person name="Baker D."/>
            <person name="Gharbi K."/>
            <person name="Hall N."/>
            <person name="Watson M."/>
            <person name="Adriaenssens E.M."/>
            <person name="Foster-Nyarko E."/>
            <person name="Jarju S."/>
            <person name="Secka A."/>
            <person name="Antonio M."/>
            <person name="Oren A."/>
            <person name="Chaudhuri R.R."/>
            <person name="La Ragione R."/>
            <person name="Hildebrand F."/>
            <person name="Pallen M.J."/>
        </authorList>
    </citation>
    <scope>NUCLEOTIDE SEQUENCE</scope>
    <source>
        <strain evidence="4">ChiHecec2B26-446</strain>
    </source>
</reference>
<dbReference type="InterPro" id="IPR006674">
    <property type="entry name" value="HD_domain"/>
</dbReference>
<dbReference type="CDD" id="cd00077">
    <property type="entry name" value="HDc"/>
    <property type="match status" value="1"/>
</dbReference>
<feature type="transmembrane region" description="Helical" evidence="2">
    <location>
        <begin position="374"/>
        <end position="394"/>
    </location>
</feature>
<dbReference type="Pfam" id="PF07697">
    <property type="entry name" value="7TMR-HDED"/>
    <property type="match status" value="1"/>
</dbReference>
<feature type="region of interest" description="Disordered" evidence="1">
    <location>
        <begin position="829"/>
        <end position="983"/>
    </location>
</feature>
<dbReference type="InterPro" id="IPR006675">
    <property type="entry name" value="HDIG_dom"/>
</dbReference>
<feature type="transmembrane region" description="Helical" evidence="2">
    <location>
        <begin position="474"/>
        <end position="496"/>
    </location>
</feature>
<evidence type="ECO:0000256" key="2">
    <source>
        <dbReference type="SAM" id="Phobius"/>
    </source>
</evidence>
<comment type="caution">
    <text evidence="4">The sequence shown here is derived from an EMBL/GenBank/DDBJ whole genome shotgun (WGS) entry which is preliminary data.</text>
</comment>
<feature type="compositionally biased region" description="Low complexity" evidence="1">
    <location>
        <begin position="767"/>
        <end position="779"/>
    </location>
</feature>
<sequence>MPTTRPKTVAKSTNPCTLAITRTINAHRQCARGALFYVLSLAFICFFLAFNFESTKRVYVTGQVAESDVVADRFLLVEDSNATEARRKQVVLLQPPVYDFSMEPYILFEQRLIGLMREFNGAPPKEGVPPPSVQFANDIGQELAQEILPQFGLLSTQSFVLKKLLPLLRERLAEGMIGELRAARVGRSGVIIRNLDTGTEMLRPDVTVLPDVQSFLTEISTLARNDRALSHNARRAINIILAASMPPTLTLNQEATQRRASDVAGKIEPVYYQIQKGELIARRGDLITREQQLKIQALYHTSAMPLNVELAAGSFLICLFISIGFFLSPSGKPASVIHSKDLALMAVVAMLTAVSARGVHGLGSLAASSSLADAFSIAFPVAGAVGFVATIFSARRYVTLGLLLTLLTTIALDLSFYFALFHFLSSMLATWLVSTAVSRQDAVWNIFPIILGEMLLIAGVVLVEPISIMELPMLMTAVCINAVMMLILFFSLSPVLETLFGYSTRFRLMEYINLEQPLMQEIMVTIPGTYHHSLVVANMVEAGAKAIGANSLLCKVAALYHDCGKLVYPQYFVENQFGAPNKHDKLSPSMSALIIISHVKKGVEICQRYGLGQEIIDIVAQHHGSRVMRYFYQKAVNLGENPNEADYSYPGPKPQTREAAILMLADSVEASSRTLTDPTPTRLKAHIEKIIKGILSEGQLDESELTFRDLHLLAESFQRVLTGIFHHRIVYPESRRADSEQGLRVPAPNPMHPLAPGPSAIPPLPEPALATAGPAAGSADGEAEREEMPDAAGGTAAEAAGHTAADTAGDEVTDLHEPIHELGEPIAGPAADLAADPATDPAGCESSPAPSSASQAAPTAGQHTAVQHAAAHLQGAAGTGQEGQSAPEAAHRTNPYTDPHTDPRTDPADLVLLQNGVRPNVPESVPQEQQGDFCGPLPQDKGTDLHDLLPDSTAKETGTAQKKSGRGLFGRFMRRGSHDDVQA</sequence>
<dbReference type="Pfam" id="PF07698">
    <property type="entry name" value="7TM-7TMR_HD"/>
    <property type="match status" value="1"/>
</dbReference>
<feature type="compositionally biased region" description="Pro residues" evidence="1">
    <location>
        <begin position="747"/>
        <end position="766"/>
    </location>
</feature>
<feature type="transmembrane region" description="Helical" evidence="2">
    <location>
        <begin position="34"/>
        <end position="52"/>
    </location>
</feature>
<dbReference type="Proteomes" id="UP000886752">
    <property type="component" value="Unassembled WGS sequence"/>
</dbReference>
<dbReference type="InterPro" id="IPR052722">
    <property type="entry name" value="PgpH_phosphodiesterase"/>
</dbReference>
<dbReference type="NCBIfam" id="TIGR00277">
    <property type="entry name" value="HDIG"/>
    <property type="match status" value="1"/>
</dbReference>
<dbReference type="InterPro" id="IPR011621">
    <property type="entry name" value="Metal-dep_PHydrolase_7TM_intra"/>
</dbReference>